<evidence type="ECO:0000313" key="2">
    <source>
        <dbReference type="EMBL" id="QHU18125.1"/>
    </source>
</evidence>
<feature type="transmembrane region" description="Helical" evidence="1">
    <location>
        <begin position="33"/>
        <end position="53"/>
    </location>
</feature>
<dbReference type="SUPFAM" id="SSF103481">
    <property type="entry name" value="Multidrug resistance efflux transporter EmrE"/>
    <property type="match status" value="1"/>
</dbReference>
<dbReference type="Gene3D" id="1.10.3730.20">
    <property type="match status" value="1"/>
</dbReference>
<evidence type="ECO:0008006" key="3">
    <source>
        <dbReference type="Google" id="ProtNLM"/>
    </source>
</evidence>
<name>A0A6C0KJK7_9ZZZZ</name>
<reference evidence="2" key="1">
    <citation type="journal article" date="2020" name="Nature">
        <title>Giant virus diversity and host interactions through global metagenomics.</title>
        <authorList>
            <person name="Schulz F."/>
            <person name="Roux S."/>
            <person name="Paez-Espino D."/>
            <person name="Jungbluth S."/>
            <person name="Walsh D.A."/>
            <person name="Denef V.J."/>
            <person name="McMahon K.D."/>
            <person name="Konstantinidis K.T."/>
            <person name="Eloe-Fadrosh E.A."/>
            <person name="Kyrpides N.C."/>
            <person name="Woyke T."/>
        </authorList>
    </citation>
    <scope>NUCLEOTIDE SEQUENCE</scope>
    <source>
        <strain evidence="2">GVMAG-S-3300013006-138</strain>
    </source>
</reference>
<keyword evidence="1" id="KW-0472">Membrane</keyword>
<dbReference type="InterPro" id="IPR037185">
    <property type="entry name" value="EmrE-like"/>
</dbReference>
<keyword evidence="1" id="KW-1133">Transmembrane helix</keyword>
<proteinExistence type="predicted"/>
<accession>A0A6C0KJK7</accession>
<dbReference type="AlphaFoldDB" id="A0A6C0KJK7"/>
<dbReference type="EMBL" id="MN740925">
    <property type="protein sequence ID" value="QHU18125.1"/>
    <property type="molecule type" value="Genomic_DNA"/>
</dbReference>
<evidence type="ECO:0000256" key="1">
    <source>
        <dbReference type="SAM" id="Phobius"/>
    </source>
</evidence>
<feature type="transmembrane region" description="Helical" evidence="1">
    <location>
        <begin position="65"/>
        <end position="83"/>
    </location>
</feature>
<sequence>MLWAAIAYSSLMASIDIASLGLAKAAYTGAVPVAIGLAVSVLLYAIQPLLFYNALSFEGLAVVNLLWNVISSIVVTLLGILYFKEKLTNLKLLGAAFSIVAIWLLGMDS</sequence>
<keyword evidence="1" id="KW-0812">Transmembrane</keyword>
<feature type="transmembrane region" description="Helical" evidence="1">
    <location>
        <begin position="89"/>
        <end position="106"/>
    </location>
</feature>
<organism evidence="2">
    <name type="scientific">viral metagenome</name>
    <dbReference type="NCBI Taxonomy" id="1070528"/>
    <lineage>
        <taxon>unclassified sequences</taxon>
        <taxon>metagenomes</taxon>
        <taxon>organismal metagenomes</taxon>
    </lineage>
</organism>
<protein>
    <recommendedName>
        <fullName evidence="3">EamA domain-containing protein</fullName>
    </recommendedName>
</protein>